<feature type="chain" id="PRO_5042007538" evidence="1">
    <location>
        <begin position="32"/>
        <end position="308"/>
    </location>
</feature>
<evidence type="ECO:0000313" key="2">
    <source>
        <dbReference type="EMBL" id="KAJ7020439.1"/>
    </source>
</evidence>
<evidence type="ECO:0000313" key="3">
    <source>
        <dbReference type="Proteomes" id="UP001218188"/>
    </source>
</evidence>
<comment type="caution">
    <text evidence="2">The sequence shown here is derived from an EMBL/GenBank/DDBJ whole genome shotgun (WGS) entry which is preliminary data.</text>
</comment>
<organism evidence="2 3">
    <name type="scientific">Mycena alexandri</name>
    <dbReference type="NCBI Taxonomy" id="1745969"/>
    <lineage>
        <taxon>Eukaryota</taxon>
        <taxon>Fungi</taxon>
        <taxon>Dikarya</taxon>
        <taxon>Basidiomycota</taxon>
        <taxon>Agaricomycotina</taxon>
        <taxon>Agaricomycetes</taxon>
        <taxon>Agaricomycetidae</taxon>
        <taxon>Agaricales</taxon>
        <taxon>Marasmiineae</taxon>
        <taxon>Mycenaceae</taxon>
        <taxon>Mycena</taxon>
    </lineage>
</organism>
<accession>A0AAD6WTJ4</accession>
<gene>
    <name evidence="2" type="ORF">C8F04DRAFT_1196663</name>
</gene>
<proteinExistence type="predicted"/>
<evidence type="ECO:0000256" key="1">
    <source>
        <dbReference type="SAM" id="SignalP"/>
    </source>
</evidence>
<keyword evidence="1" id="KW-0732">Signal</keyword>
<name>A0AAD6WTJ4_9AGAR</name>
<protein>
    <submittedName>
        <fullName evidence="2">Uncharacterized protein</fullName>
    </submittedName>
</protein>
<dbReference type="EMBL" id="JARJCM010000263">
    <property type="protein sequence ID" value="KAJ7020439.1"/>
    <property type="molecule type" value="Genomic_DNA"/>
</dbReference>
<reference evidence="2" key="1">
    <citation type="submission" date="2023-03" db="EMBL/GenBank/DDBJ databases">
        <title>Massive genome expansion in bonnet fungi (Mycena s.s.) driven by repeated elements and novel gene families across ecological guilds.</title>
        <authorList>
            <consortium name="Lawrence Berkeley National Laboratory"/>
            <person name="Harder C.B."/>
            <person name="Miyauchi S."/>
            <person name="Viragh M."/>
            <person name="Kuo A."/>
            <person name="Thoen E."/>
            <person name="Andreopoulos B."/>
            <person name="Lu D."/>
            <person name="Skrede I."/>
            <person name="Drula E."/>
            <person name="Henrissat B."/>
            <person name="Morin E."/>
            <person name="Kohler A."/>
            <person name="Barry K."/>
            <person name="LaButti K."/>
            <person name="Morin E."/>
            <person name="Salamov A."/>
            <person name="Lipzen A."/>
            <person name="Mereny Z."/>
            <person name="Hegedus B."/>
            <person name="Baldrian P."/>
            <person name="Stursova M."/>
            <person name="Weitz H."/>
            <person name="Taylor A."/>
            <person name="Grigoriev I.V."/>
            <person name="Nagy L.G."/>
            <person name="Martin F."/>
            <person name="Kauserud H."/>
        </authorList>
    </citation>
    <scope>NUCLEOTIDE SEQUENCE</scope>
    <source>
        <strain evidence="2">CBHHK200</strain>
    </source>
</reference>
<feature type="signal peptide" evidence="1">
    <location>
        <begin position="1"/>
        <end position="31"/>
    </location>
</feature>
<dbReference type="AlphaFoldDB" id="A0AAD6WTJ4"/>
<keyword evidence="3" id="KW-1185">Reference proteome</keyword>
<dbReference type="Proteomes" id="UP001218188">
    <property type="component" value="Unassembled WGS sequence"/>
</dbReference>
<sequence>MSLGALPFPFPPPSISLSSVLSLWLCMFIHGLKPQECGSAGQMHMRKCYKLSRQVVSSLNAATTLKAAATLNAANLLNASQHRKSPGRGNLPRGARNMQDLHRLPSHQSRAAALLSITPSATMLHIERQLTSFKFPPLPIHPLYMHVVDIQLSEGQHWQWTPGAAKTARPGECHQRSPAAVNVPSGNEPVISQCQLAALRRFADGECSWQPEKPAAGHSLIIDRRWAFDANRKLPTPLKIDSNTTKNGIRSGARTLKTNRHDAAVRRHHPNPALSNGRMPPLAGGNSDEQLLKYKLRPAHISCVGFQI</sequence>